<dbReference type="PIRSF" id="PIRSF039032">
    <property type="entry name" value="HigB-2"/>
    <property type="match status" value="1"/>
</dbReference>
<organism evidence="1 2">
    <name type="scientific">Yokenella regensburgei</name>
    <dbReference type="NCBI Taxonomy" id="158877"/>
    <lineage>
        <taxon>Bacteria</taxon>
        <taxon>Pseudomonadati</taxon>
        <taxon>Pseudomonadota</taxon>
        <taxon>Gammaproteobacteria</taxon>
        <taxon>Enterobacterales</taxon>
        <taxon>Enterobacteriaceae</taxon>
        <taxon>Yokenella</taxon>
    </lineage>
</organism>
<dbReference type="EMBL" id="RBIZ01000003">
    <property type="protein sequence ID" value="RKR63530.1"/>
    <property type="molecule type" value="Genomic_DNA"/>
</dbReference>
<dbReference type="GeneID" id="66902272"/>
<comment type="caution">
    <text evidence="1">The sequence shown here is derived from an EMBL/GenBank/DDBJ whole genome shotgun (WGS) entry which is preliminary data.</text>
</comment>
<evidence type="ECO:0008006" key="3">
    <source>
        <dbReference type="Google" id="ProtNLM"/>
    </source>
</evidence>
<gene>
    <name evidence="1" type="ORF">C7387_0182</name>
</gene>
<dbReference type="RefSeq" id="WP_006821068.1">
    <property type="nucleotide sequence ID" value="NZ_CABKQJ010000016.1"/>
</dbReference>
<evidence type="ECO:0000313" key="2">
    <source>
        <dbReference type="Proteomes" id="UP000267341"/>
    </source>
</evidence>
<keyword evidence="2" id="KW-1185">Reference proteome</keyword>
<name>A0ABX9RYM3_9ENTR</name>
<reference evidence="1 2" key="1">
    <citation type="submission" date="2018-10" db="EMBL/GenBank/DDBJ databases">
        <title>Genomic Encyclopedia of Type Strains, Phase IV (KMG-IV): sequencing the most valuable type-strain genomes for metagenomic binning, comparative biology and taxonomic classification.</title>
        <authorList>
            <person name="Goeker M."/>
        </authorList>
    </citation>
    <scope>NUCLEOTIDE SEQUENCE [LARGE SCALE GENOMIC DNA]</scope>
    <source>
        <strain evidence="1 2">DSM 5079</strain>
    </source>
</reference>
<accession>A0ABX9RYM3</accession>
<proteinExistence type="predicted"/>
<evidence type="ECO:0000313" key="1">
    <source>
        <dbReference type="EMBL" id="RKR63530.1"/>
    </source>
</evidence>
<protein>
    <recommendedName>
        <fullName evidence="3">Type II toxin-antitoxin system RelE/ParE family toxin</fullName>
    </recommendedName>
</protein>
<dbReference type="Proteomes" id="UP000267341">
    <property type="component" value="Unassembled WGS sequence"/>
</dbReference>
<dbReference type="InterPro" id="IPR009387">
    <property type="entry name" value="HigB-2"/>
</dbReference>
<sequence>MMKYLSFIETPLFSRDRHSVMEEDEFQELQSYLLEHHEHGYVIAGTGGCQKIRWSRRNVVGKRGGIRVIYYVRLCSEKIYLLMVYPKNVKDDLTEKEKQAIAKVIHTLR</sequence>